<reference evidence="1" key="1">
    <citation type="journal article" date="2019" name="bioRxiv">
        <title>The Genome of the Zebra Mussel, Dreissena polymorpha: A Resource for Invasive Species Research.</title>
        <authorList>
            <person name="McCartney M.A."/>
            <person name="Auch B."/>
            <person name="Kono T."/>
            <person name="Mallez S."/>
            <person name="Zhang Y."/>
            <person name="Obille A."/>
            <person name="Becker A."/>
            <person name="Abrahante J.E."/>
            <person name="Garbe J."/>
            <person name="Badalamenti J.P."/>
            <person name="Herman A."/>
            <person name="Mangelson H."/>
            <person name="Liachko I."/>
            <person name="Sullivan S."/>
            <person name="Sone E.D."/>
            <person name="Koren S."/>
            <person name="Silverstein K.A.T."/>
            <person name="Beckman K.B."/>
            <person name="Gohl D.M."/>
        </authorList>
    </citation>
    <scope>NUCLEOTIDE SEQUENCE</scope>
    <source>
        <strain evidence="1">Duluth1</strain>
        <tissue evidence="1">Whole animal</tissue>
    </source>
</reference>
<keyword evidence="2" id="KW-1185">Reference proteome</keyword>
<reference evidence="1" key="2">
    <citation type="submission" date="2020-11" db="EMBL/GenBank/DDBJ databases">
        <authorList>
            <person name="McCartney M.A."/>
            <person name="Auch B."/>
            <person name="Kono T."/>
            <person name="Mallez S."/>
            <person name="Becker A."/>
            <person name="Gohl D.M."/>
            <person name="Silverstein K.A.T."/>
            <person name="Koren S."/>
            <person name="Bechman K.B."/>
            <person name="Herman A."/>
            <person name="Abrahante J.E."/>
            <person name="Garbe J."/>
        </authorList>
    </citation>
    <scope>NUCLEOTIDE SEQUENCE</scope>
    <source>
        <strain evidence="1">Duluth1</strain>
        <tissue evidence="1">Whole animal</tissue>
    </source>
</reference>
<organism evidence="1 2">
    <name type="scientific">Dreissena polymorpha</name>
    <name type="common">Zebra mussel</name>
    <name type="synonym">Mytilus polymorpha</name>
    <dbReference type="NCBI Taxonomy" id="45954"/>
    <lineage>
        <taxon>Eukaryota</taxon>
        <taxon>Metazoa</taxon>
        <taxon>Spiralia</taxon>
        <taxon>Lophotrochozoa</taxon>
        <taxon>Mollusca</taxon>
        <taxon>Bivalvia</taxon>
        <taxon>Autobranchia</taxon>
        <taxon>Heteroconchia</taxon>
        <taxon>Euheterodonta</taxon>
        <taxon>Imparidentia</taxon>
        <taxon>Neoheterodontei</taxon>
        <taxon>Myida</taxon>
        <taxon>Dreissenoidea</taxon>
        <taxon>Dreissenidae</taxon>
        <taxon>Dreissena</taxon>
    </lineage>
</organism>
<comment type="caution">
    <text evidence="1">The sequence shown here is derived from an EMBL/GenBank/DDBJ whole genome shotgun (WGS) entry which is preliminary data.</text>
</comment>
<sequence>MRPVCVGACCLVKWGALLIFPGTACLVGLVRFRTGCLVAMRQATTPGCEWLLRCSGTCYKCWLRMATRLIRKLLLGCLKTSYYV</sequence>
<dbReference type="AlphaFoldDB" id="A0A9D4GYK0"/>
<evidence type="ECO:0000313" key="1">
    <source>
        <dbReference type="EMBL" id="KAH3824070.1"/>
    </source>
</evidence>
<name>A0A9D4GYK0_DREPO</name>
<proteinExistence type="predicted"/>
<protein>
    <submittedName>
        <fullName evidence="1">Uncharacterized protein</fullName>
    </submittedName>
</protein>
<gene>
    <name evidence="1" type="ORF">DPMN_125898</name>
</gene>
<accession>A0A9D4GYK0</accession>
<evidence type="ECO:0000313" key="2">
    <source>
        <dbReference type="Proteomes" id="UP000828390"/>
    </source>
</evidence>
<dbReference type="EMBL" id="JAIWYP010000005">
    <property type="protein sequence ID" value="KAH3824070.1"/>
    <property type="molecule type" value="Genomic_DNA"/>
</dbReference>
<dbReference type="Proteomes" id="UP000828390">
    <property type="component" value="Unassembled WGS sequence"/>
</dbReference>